<proteinExistence type="predicted"/>
<dbReference type="RefSeq" id="WP_011904294.1">
    <property type="nucleotide sequence ID" value="NC_009380.1"/>
</dbReference>
<organism evidence="1 2">
    <name type="scientific">Salinispora tropica (strain ATCC BAA-916 / DSM 44818 / JCM 13857 / NBRC 105044 / CNB-440)</name>
    <dbReference type="NCBI Taxonomy" id="369723"/>
    <lineage>
        <taxon>Bacteria</taxon>
        <taxon>Bacillati</taxon>
        <taxon>Actinomycetota</taxon>
        <taxon>Actinomycetes</taxon>
        <taxon>Micromonosporales</taxon>
        <taxon>Micromonosporaceae</taxon>
        <taxon>Salinispora</taxon>
    </lineage>
</organism>
<dbReference type="PATRIC" id="fig|369723.5.peg.387"/>
<evidence type="ECO:0000313" key="2">
    <source>
        <dbReference type="Proteomes" id="UP000000235"/>
    </source>
</evidence>
<dbReference type="HOGENOM" id="CLU_076067_0_0_11"/>
<gene>
    <name evidence="1" type="ordered locus">Strop_0375</name>
</gene>
<dbReference type="Proteomes" id="UP000000235">
    <property type="component" value="Chromosome"/>
</dbReference>
<dbReference type="PROSITE" id="PS51257">
    <property type="entry name" value="PROKAR_LIPOPROTEIN"/>
    <property type="match status" value="1"/>
</dbReference>
<dbReference type="KEGG" id="stp:Strop_0375"/>
<evidence type="ECO:0008006" key="3">
    <source>
        <dbReference type="Google" id="ProtNLM"/>
    </source>
</evidence>
<sequence>MTQRIGANPLGRRVTVGPATFLAAGLLLTGCGVGGTEPPPSTPADPKDTLLAAVPNETTPAFRFSGTEVGGASVSGSVDPLLKAMELTFIQTDIETKAGGEFSMTMSLRLIDERAWTKVSVGETAEMNEQLGLPRQWVELDQSKLSSIPEYDGADMGNAALIIRAADEVQQQADGSYTGTVDLTDESEVAEVVMNGDIAALGEQATSLPFTAVIGSDGNLDTLSVDLPAVDEQPAAEYVVKYFDYGNAPAITPPAGDVAPAPDAVYEMLGE</sequence>
<dbReference type="EMBL" id="CP000667">
    <property type="protein sequence ID" value="ABP52860.1"/>
    <property type="molecule type" value="Genomic_DNA"/>
</dbReference>
<reference evidence="2" key="1">
    <citation type="journal article" date="2007" name="Proc. Natl. Acad. Sci. U.S.A.">
        <title>Genome sequencing reveals complex secondary metabolome in the marine actinomycete Salinispora tropica.</title>
        <authorList>
            <person name="Udwary D.W."/>
            <person name="Zeigler L."/>
            <person name="Asolkar R.N."/>
            <person name="Singan V."/>
            <person name="Lapidus A."/>
            <person name="Fenical W."/>
            <person name="Jensen P.R."/>
            <person name="Moore B.S."/>
        </authorList>
    </citation>
    <scope>NUCLEOTIDE SEQUENCE [LARGE SCALE GENOMIC DNA]</scope>
    <source>
        <strain evidence="2">ATCC BAA-916 / DSM 44818 / CNB-440</strain>
    </source>
</reference>
<dbReference type="eggNOG" id="ENOG5031K7Z">
    <property type="taxonomic scope" value="Bacteria"/>
</dbReference>
<accession>A4X1W0</accession>
<evidence type="ECO:0000313" key="1">
    <source>
        <dbReference type="EMBL" id="ABP52860.1"/>
    </source>
</evidence>
<dbReference type="AlphaFoldDB" id="A4X1W0"/>
<protein>
    <recommendedName>
        <fullName evidence="3">Lipoprotein</fullName>
    </recommendedName>
</protein>
<name>A4X1W0_SALTO</name>
<keyword evidence="2" id="KW-1185">Reference proteome</keyword>
<dbReference type="Gene3D" id="2.50.20.20">
    <property type="match status" value="1"/>
</dbReference>